<dbReference type="Proteomes" id="UP001314170">
    <property type="component" value="Unassembled WGS sequence"/>
</dbReference>
<gene>
    <name evidence="2" type="ORF">DCAF_LOCUS22731</name>
</gene>
<evidence type="ECO:0000256" key="1">
    <source>
        <dbReference type="SAM" id="MobiDB-lite"/>
    </source>
</evidence>
<reference evidence="2 3" key="1">
    <citation type="submission" date="2024-01" db="EMBL/GenBank/DDBJ databases">
        <authorList>
            <person name="Waweru B."/>
        </authorList>
    </citation>
    <scope>NUCLEOTIDE SEQUENCE [LARGE SCALE GENOMIC DNA]</scope>
</reference>
<evidence type="ECO:0000313" key="2">
    <source>
        <dbReference type="EMBL" id="CAK7350007.1"/>
    </source>
</evidence>
<comment type="caution">
    <text evidence="2">The sequence shown here is derived from an EMBL/GenBank/DDBJ whole genome shotgun (WGS) entry which is preliminary data.</text>
</comment>
<name>A0AAV1SHV4_9ROSI</name>
<accession>A0AAV1SHV4</accession>
<proteinExistence type="predicted"/>
<keyword evidence="3" id="KW-1185">Reference proteome</keyword>
<sequence>MKNQITDLTTTIASIAQQLERIEAKITYTPHLDILEKSHNTPHDGPPNTKTLTPKNQTIDTNKTRSDSRPFDREKFPWKLELPVFNGEDPSARIFRTECYFSINELLEEEKLEACSVRFEGEARGLVERRGTVAEYGARLEFLATNIGKVRGRNISCGVCEWTEGKYQGRIDGVEPGRPQGNH</sequence>
<protein>
    <submittedName>
        <fullName evidence="2">Uncharacterized protein</fullName>
    </submittedName>
</protein>
<dbReference type="EMBL" id="CAWUPB010001179">
    <property type="protein sequence ID" value="CAK7350007.1"/>
    <property type="molecule type" value="Genomic_DNA"/>
</dbReference>
<organism evidence="2 3">
    <name type="scientific">Dovyalis caffra</name>
    <dbReference type="NCBI Taxonomy" id="77055"/>
    <lineage>
        <taxon>Eukaryota</taxon>
        <taxon>Viridiplantae</taxon>
        <taxon>Streptophyta</taxon>
        <taxon>Embryophyta</taxon>
        <taxon>Tracheophyta</taxon>
        <taxon>Spermatophyta</taxon>
        <taxon>Magnoliopsida</taxon>
        <taxon>eudicotyledons</taxon>
        <taxon>Gunneridae</taxon>
        <taxon>Pentapetalae</taxon>
        <taxon>rosids</taxon>
        <taxon>fabids</taxon>
        <taxon>Malpighiales</taxon>
        <taxon>Salicaceae</taxon>
        <taxon>Flacourtieae</taxon>
        <taxon>Dovyalis</taxon>
    </lineage>
</organism>
<feature type="region of interest" description="Disordered" evidence="1">
    <location>
        <begin position="36"/>
        <end position="70"/>
    </location>
</feature>
<evidence type="ECO:0000313" key="3">
    <source>
        <dbReference type="Proteomes" id="UP001314170"/>
    </source>
</evidence>
<feature type="compositionally biased region" description="Polar residues" evidence="1">
    <location>
        <begin position="48"/>
        <end position="61"/>
    </location>
</feature>
<dbReference type="AlphaFoldDB" id="A0AAV1SHV4"/>